<dbReference type="EMBL" id="JARBHB010000006">
    <property type="protein sequence ID" value="KAJ8881148.1"/>
    <property type="molecule type" value="Genomic_DNA"/>
</dbReference>
<evidence type="ECO:0000256" key="1">
    <source>
        <dbReference type="SAM" id="MobiDB-lite"/>
    </source>
</evidence>
<feature type="compositionally biased region" description="Polar residues" evidence="1">
    <location>
        <begin position="1"/>
        <end position="16"/>
    </location>
</feature>
<comment type="caution">
    <text evidence="2">The sequence shown here is derived from an EMBL/GenBank/DDBJ whole genome shotgun (WGS) entry which is preliminary data.</text>
</comment>
<evidence type="ECO:0000313" key="2">
    <source>
        <dbReference type="EMBL" id="KAJ8881148.1"/>
    </source>
</evidence>
<feature type="region of interest" description="Disordered" evidence="1">
    <location>
        <begin position="1"/>
        <end position="21"/>
    </location>
</feature>
<feature type="region of interest" description="Disordered" evidence="1">
    <location>
        <begin position="128"/>
        <end position="164"/>
    </location>
</feature>
<reference evidence="2 3" key="1">
    <citation type="submission" date="2023-02" db="EMBL/GenBank/DDBJ databases">
        <title>LHISI_Scaffold_Assembly.</title>
        <authorList>
            <person name="Stuart O.P."/>
            <person name="Cleave R."/>
            <person name="Magrath M.J.L."/>
            <person name="Mikheyev A.S."/>
        </authorList>
    </citation>
    <scope>NUCLEOTIDE SEQUENCE [LARGE SCALE GENOMIC DNA]</scope>
    <source>
        <strain evidence="2">Daus_M_001</strain>
        <tissue evidence="2">Leg muscle</tissue>
    </source>
</reference>
<organism evidence="2 3">
    <name type="scientific">Dryococelus australis</name>
    <dbReference type="NCBI Taxonomy" id="614101"/>
    <lineage>
        <taxon>Eukaryota</taxon>
        <taxon>Metazoa</taxon>
        <taxon>Ecdysozoa</taxon>
        <taxon>Arthropoda</taxon>
        <taxon>Hexapoda</taxon>
        <taxon>Insecta</taxon>
        <taxon>Pterygota</taxon>
        <taxon>Neoptera</taxon>
        <taxon>Polyneoptera</taxon>
        <taxon>Phasmatodea</taxon>
        <taxon>Verophasmatodea</taxon>
        <taxon>Anareolatae</taxon>
        <taxon>Phasmatidae</taxon>
        <taxon>Eurycanthinae</taxon>
        <taxon>Dryococelus</taxon>
    </lineage>
</organism>
<dbReference type="Proteomes" id="UP001159363">
    <property type="component" value="Chromosome 5"/>
</dbReference>
<name>A0ABQ9HA31_9NEOP</name>
<sequence>MSAKSVTAESDGSPSKASVGAEGPVFSIRTVQYQKVSLKLNITHQVLQETNDSANPTSPILPAANECLQLQIAAVPDRKSPQSEIPAKQQDQETAGPRDSRTKRQPFLEAILCNDQSDSKYKCVLVKRQKSRNKGKQSTEVIYINSKTDTLAGVTDTDEDDTGA</sequence>
<evidence type="ECO:0000313" key="3">
    <source>
        <dbReference type="Proteomes" id="UP001159363"/>
    </source>
</evidence>
<proteinExistence type="predicted"/>
<feature type="compositionally biased region" description="Polar residues" evidence="1">
    <location>
        <begin position="136"/>
        <end position="149"/>
    </location>
</feature>
<gene>
    <name evidence="2" type="ORF">PR048_017621</name>
</gene>
<feature type="region of interest" description="Disordered" evidence="1">
    <location>
        <begin position="74"/>
        <end position="106"/>
    </location>
</feature>
<protein>
    <submittedName>
        <fullName evidence="2">Uncharacterized protein</fullName>
    </submittedName>
</protein>
<accession>A0ABQ9HA31</accession>
<keyword evidence="3" id="KW-1185">Reference proteome</keyword>